<dbReference type="PANTHER" id="PTHR12358">
    <property type="entry name" value="SPHINGOSINE KINASE"/>
    <property type="match status" value="1"/>
</dbReference>
<evidence type="ECO:0000256" key="12">
    <source>
        <dbReference type="ARBA" id="ARBA00023264"/>
    </source>
</evidence>
<comment type="cofactor">
    <cofactor evidence="1">
        <name>Mg(2+)</name>
        <dbReference type="ChEBI" id="CHEBI:18420"/>
    </cofactor>
</comment>
<sequence>MTEEEGDAKAFATQAAQEGYHSVFAMGGDGTLNEVVNGLANQDQRPRFGFFPLGTVNDLARALAIPLDPLQAIDEMKLNRTRLLDIGKINDTYFTNIVAIGNIPESINNVDDDQKTLLGPFAYVLSGLKDVLSNESYEFHIVRDNQEEELKSSLLLIGLTNSIGGMKQITNQARVDDGYLHLVYTKDHHLMDMIKSLPSLFADHSQTNDQLGYYRVKKVKVSVAGPVLGSNVDGDEGDELPLEIHVLPHHLQVYTTQS</sequence>
<dbReference type="SUPFAM" id="SSF111331">
    <property type="entry name" value="NAD kinase/diacylglycerol kinase-like"/>
    <property type="match status" value="1"/>
</dbReference>
<dbReference type="InterPro" id="IPR005218">
    <property type="entry name" value="Diacylglycerol/lipid_kinase"/>
</dbReference>
<evidence type="ECO:0000256" key="11">
    <source>
        <dbReference type="ARBA" id="ARBA00023209"/>
    </source>
</evidence>
<evidence type="ECO:0000313" key="14">
    <source>
        <dbReference type="EMBL" id="EHI70840.1"/>
    </source>
</evidence>
<comment type="similarity">
    <text evidence="2">Belongs to the diacylglycerol/lipid kinase family.</text>
</comment>
<dbReference type="GO" id="GO:0046872">
    <property type="term" value="F:metal ion binding"/>
    <property type="evidence" value="ECO:0007669"/>
    <property type="project" value="UniProtKB-KW"/>
</dbReference>
<evidence type="ECO:0000256" key="7">
    <source>
        <dbReference type="ARBA" id="ARBA00022777"/>
    </source>
</evidence>
<keyword evidence="4" id="KW-0808">Transferase</keyword>
<dbReference type="GO" id="GO:0005886">
    <property type="term" value="C:plasma membrane"/>
    <property type="evidence" value="ECO:0007669"/>
    <property type="project" value="TreeGrafter"/>
</dbReference>
<proteinExistence type="inferred from homology"/>
<organism evidence="14 15">
    <name type="scientific">Streptococcus ictaluri 707-05</name>
    <dbReference type="NCBI Taxonomy" id="764299"/>
    <lineage>
        <taxon>Bacteria</taxon>
        <taxon>Bacillati</taxon>
        <taxon>Bacillota</taxon>
        <taxon>Bacilli</taxon>
        <taxon>Lactobacillales</taxon>
        <taxon>Streptococcaceae</taxon>
        <taxon>Streptococcus</taxon>
    </lineage>
</organism>
<dbReference type="STRING" id="764299.STRIC_0684"/>
<evidence type="ECO:0000313" key="15">
    <source>
        <dbReference type="Proteomes" id="UP000003330"/>
    </source>
</evidence>
<evidence type="ECO:0000256" key="5">
    <source>
        <dbReference type="ARBA" id="ARBA00022723"/>
    </source>
</evidence>
<keyword evidence="11" id="KW-0594">Phospholipid biosynthesis</keyword>
<dbReference type="InterPro" id="IPR017438">
    <property type="entry name" value="ATP-NAD_kinase_N"/>
</dbReference>
<name>G5JZH3_9STRE</name>
<keyword evidence="10" id="KW-0443">Lipid metabolism</keyword>
<protein>
    <submittedName>
        <fullName evidence="14">Lipid kinase, YegS/Rv2252/BmrU family</fullName>
    </submittedName>
</protein>
<evidence type="ECO:0000256" key="9">
    <source>
        <dbReference type="ARBA" id="ARBA00022842"/>
    </source>
</evidence>
<dbReference type="GO" id="GO:0005524">
    <property type="term" value="F:ATP binding"/>
    <property type="evidence" value="ECO:0007669"/>
    <property type="project" value="UniProtKB-KW"/>
</dbReference>
<dbReference type="eggNOG" id="COG1597">
    <property type="taxonomic scope" value="Bacteria"/>
</dbReference>
<keyword evidence="6" id="KW-0547">Nucleotide-binding</keyword>
<keyword evidence="15" id="KW-1185">Reference proteome</keyword>
<keyword evidence="7 14" id="KW-0418">Kinase</keyword>
<dbReference type="InterPro" id="IPR045540">
    <property type="entry name" value="YegS/DAGK_C"/>
</dbReference>
<evidence type="ECO:0000256" key="4">
    <source>
        <dbReference type="ARBA" id="ARBA00022679"/>
    </source>
</evidence>
<keyword evidence="5" id="KW-0479">Metal-binding</keyword>
<dbReference type="GO" id="GO:0008654">
    <property type="term" value="P:phospholipid biosynthetic process"/>
    <property type="evidence" value="ECO:0007669"/>
    <property type="project" value="UniProtKB-KW"/>
</dbReference>
<dbReference type="Gene3D" id="2.60.200.40">
    <property type="match status" value="1"/>
</dbReference>
<dbReference type="Pfam" id="PF19279">
    <property type="entry name" value="YegS_C"/>
    <property type="match status" value="1"/>
</dbReference>
<gene>
    <name evidence="14" type="ORF">STRIC_0684</name>
</gene>
<dbReference type="Pfam" id="PF00781">
    <property type="entry name" value="DAGK_cat"/>
    <property type="match status" value="1"/>
</dbReference>
<evidence type="ECO:0000256" key="10">
    <source>
        <dbReference type="ARBA" id="ARBA00023098"/>
    </source>
</evidence>
<dbReference type="InterPro" id="IPR001206">
    <property type="entry name" value="Diacylglycerol_kinase_cat_dom"/>
</dbReference>
<dbReference type="InterPro" id="IPR016064">
    <property type="entry name" value="NAD/diacylglycerol_kinase_sf"/>
</dbReference>
<dbReference type="PROSITE" id="PS50146">
    <property type="entry name" value="DAGK"/>
    <property type="match status" value="1"/>
</dbReference>
<dbReference type="AlphaFoldDB" id="G5JZH3"/>
<evidence type="ECO:0000259" key="13">
    <source>
        <dbReference type="PROSITE" id="PS50146"/>
    </source>
</evidence>
<evidence type="ECO:0000256" key="3">
    <source>
        <dbReference type="ARBA" id="ARBA00022516"/>
    </source>
</evidence>
<evidence type="ECO:0000256" key="1">
    <source>
        <dbReference type="ARBA" id="ARBA00001946"/>
    </source>
</evidence>
<feature type="domain" description="DAGKc" evidence="13">
    <location>
        <begin position="1"/>
        <end position="93"/>
    </location>
</feature>
<evidence type="ECO:0000256" key="6">
    <source>
        <dbReference type="ARBA" id="ARBA00022741"/>
    </source>
</evidence>
<dbReference type="Proteomes" id="UP000003330">
    <property type="component" value="Unassembled WGS sequence"/>
</dbReference>
<dbReference type="Gene3D" id="3.40.50.10330">
    <property type="entry name" value="Probable inorganic polyphosphate/atp-NAD kinase, domain 1"/>
    <property type="match status" value="1"/>
</dbReference>
<dbReference type="NCBIfam" id="TIGR00147">
    <property type="entry name" value="YegS/Rv2252/BmrU family lipid kinase"/>
    <property type="match status" value="1"/>
</dbReference>
<dbReference type="InterPro" id="IPR050187">
    <property type="entry name" value="Lipid_Phosphate_FormReg"/>
</dbReference>
<evidence type="ECO:0000256" key="8">
    <source>
        <dbReference type="ARBA" id="ARBA00022840"/>
    </source>
</evidence>
<keyword evidence="3" id="KW-0444">Lipid biosynthesis</keyword>
<comment type="caution">
    <text evidence="14">The sequence shown here is derived from an EMBL/GenBank/DDBJ whole genome shotgun (WGS) entry which is preliminary data.</text>
</comment>
<reference evidence="14 15" key="1">
    <citation type="journal article" date="2014" name="Int. J. Syst. Evol. Microbiol.">
        <title>Phylogenomics and the dynamic genome evolution of the genus Streptococcus.</title>
        <authorList>
            <consortium name="The Broad Institute Genome Sequencing Platform"/>
            <person name="Richards V.P."/>
            <person name="Palmer S.R."/>
            <person name="Pavinski Bitar P.D."/>
            <person name="Qin X."/>
            <person name="Weinstock G.M."/>
            <person name="Highlander S.K."/>
            <person name="Town C.D."/>
            <person name="Burne R.A."/>
            <person name="Stanhope M.J."/>
        </authorList>
    </citation>
    <scope>NUCLEOTIDE SEQUENCE [LARGE SCALE GENOMIC DNA]</scope>
    <source>
        <strain evidence="14 15">707-05</strain>
    </source>
</reference>
<keyword evidence="9" id="KW-0460">Magnesium</keyword>
<dbReference type="EMBL" id="AEUX02000001">
    <property type="protein sequence ID" value="EHI70840.1"/>
    <property type="molecule type" value="Genomic_DNA"/>
</dbReference>
<keyword evidence="12" id="KW-1208">Phospholipid metabolism</keyword>
<evidence type="ECO:0000256" key="2">
    <source>
        <dbReference type="ARBA" id="ARBA00005983"/>
    </source>
</evidence>
<dbReference type="GO" id="GO:0004143">
    <property type="term" value="F:ATP-dependent diacylglycerol kinase activity"/>
    <property type="evidence" value="ECO:0007669"/>
    <property type="project" value="TreeGrafter"/>
</dbReference>
<dbReference type="PANTHER" id="PTHR12358:SF106">
    <property type="entry name" value="LIPID KINASE YEGS"/>
    <property type="match status" value="1"/>
</dbReference>
<keyword evidence="8" id="KW-0067">ATP-binding</keyword>
<accession>G5JZH3</accession>